<keyword evidence="20" id="KW-1185">Reference proteome</keyword>
<dbReference type="InterPro" id="IPR015373">
    <property type="entry name" value="Interferon/interleukin_rcp_dom"/>
</dbReference>
<comment type="subunit">
    <text evidence="4">Interacts with HSPE; the interaction, inhibited by heparin, promotes the generation of activated factor X and activates coagulation in the presence of activated factor VII.</text>
</comment>
<feature type="domain" description="Interferon/interleukin receptor" evidence="18">
    <location>
        <begin position="128"/>
        <end position="231"/>
    </location>
</feature>
<dbReference type="InterPro" id="IPR050650">
    <property type="entry name" value="Type-II_Cytokine-TF_Rcpt"/>
</dbReference>
<evidence type="ECO:0000256" key="4">
    <source>
        <dbReference type="ARBA" id="ARBA00011184"/>
    </source>
</evidence>
<evidence type="ECO:0000256" key="5">
    <source>
        <dbReference type="ARBA" id="ARBA00018722"/>
    </source>
</evidence>
<dbReference type="InterPro" id="IPR003961">
    <property type="entry name" value="FN3_dom"/>
</dbReference>
<feature type="transmembrane region" description="Helical" evidence="16">
    <location>
        <begin position="240"/>
        <end position="264"/>
    </location>
</feature>
<evidence type="ECO:0000259" key="17">
    <source>
        <dbReference type="Pfam" id="PF01108"/>
    </source>
</evidence>
<evidence type="ECO:0000256" key="11">
    <source>
        <dbReference type="ARBA" id="ARBA00023157"/>
    </source>
</evidence>
<dbReference type="PRINTS" id="PR00346">
    <property type="entry name" value="TISSUEFACTOR"/>
</dbReference>
<evidence type="ECO:0000259" key="18">
    <source>
        <dbReference type="Pfam" id="PF09294"/>
    </source>
</evidence>
<dbReference type="InterPro" id="IPR013783">
    <property type="entry name" value="Ig-like_fold"/>
</dbReference>
<reference evidence="19" key="1">
    <citation type="submission" date="2025-08" db="UniProtKB">
        <authorList>
            <consortium name="Ensembl"/>
        </authorList>
    </citation>
    <scope>IDENTIFICATION</scope>
</reference>
<evidence type="ECO:0000256" key="16">
    <source>
        <dbReference type="SAM" id="Phobius"/>
    </source>
</evidence>
<feature type="region of interest" description="Disordered" evidence="15">
    <location>
        <begin position="476"/>
        <end position="504"/>
    </location>
</feature>
<organism evidence="19 20">
    <name type="scientific">Apteryx owenii</name>
    <name type="common">Little spotted kiwi</name>
    <dbReference type="NCBI Taxonomy" id="8824"/>
    <lineage>
        <taxon>Eukaryota</taxon>
        <taxon>Metazoa</taxon>
        <taxon>Chordata</taxon>
        <taxon>Craniata</taxon>
        <taxon>Vertebrata</taxon>
        <taxon>Euteleostomi</taxon>
        <taxon>Archelosauria</taxon>
        <taxon>Archosauria</taxon>
        <taxon>Dinosauria</taxon>
        <taxon>Saurischia</taxon>
        <taxon>Theropoda</taxon>
        <taxon>Coelurosauria</taxon>
        <taxon>Aves</taxon>
        <taxon>Palaeognathae</taxon>
        <taxon>Apterygiformes</taxon>
        <taxon>Apterygidae</taxon>
        <taxon>Apteryx</taxon>
    </lineage>
</organism>
<dbReference type="SUPFAM" id="SSF49265">
    <property type="entry name" value="Fibronectin type III"/>
    <property type="match status" value="2"/>
</dbReference>
<evidence type="ECO:0000256" key="15">
    <source>
        <dbReference type="SAM" id="MobiDB-lite"/>
    </source>
</evidence>
<keyword evidence="8" id="KW-0094">Blood coagulation</keyword>
<evidence type="ECO:0000256" key="1">
    <source>
        <dbReference type="ARBA" id="ARBA00002201"/>
    </source>
</evidence>
<dbReference type="GO" id="GO:0007596">
    <property type="term" value="P:blood coagulation"/>
    <property type="evidence" value="ECO:0007669"/>
    <property type="project" value="UniProtKB-KW"/>
</dbReference>
<feature type="region of interest" description="Disordered" evidence="15">
    <location>
        <begin position="313"/>
        <end position="346"/>
    </location>
</feature>
<evidence type="ECO:0000256" key="10">
    <source>
        <dbReference type="ARBA" id="ARBA00023139"/>
    </source>
</evidence>
<sequence length="504" mass="56927">METLMSGPLHFYQLAYISILSTACYSLPERSVRGPPLNLQMKSHNFQHVLSWQAGSDLTVPTHYRVLYTDRSKWKTAEQCSDITQLLCNLTEDFKDVSIRYSTLVQSFVGTEVFNSSAFHFMPFTDTFLGPPEVNISSCPNCINITVKLPTSHFRKNEKLLSLIDIYEELDYEIILKTRDGQHKRPRERTTREIFNTVIEDLYPNRNYCVSVMVSASLNKNSISSAWKCVTADSITQQDYHIATITGAVCFSLMIIVIMSCMYAGGFILQKKSLPHTLVFINTLAYSPFIFESEEITSVEIISKEVKKKAKECSGYGSDEDDDDESNDRSNHDYTRRDVLSRVPRSSDTSSAFVQCCTESTCENSSSQASQNPDTDLEDFEENEVDIEEDKGASTELINPFSEENCTSSSGSRNSACFTINLKTVLLGTSEENEDSSAALLSYQEDKVDWQDSRAFESELLDDTGSVQKPLCHNVSHEWQNSSSSDESDSSDPDMDQKTEYIRR</sequence>
<dbReference type="GO" id="GO:0005886">
    <property type="term" value="C:plasma membrane"/>
    <property type="evidence" value="ECO:0007669"/>
    <property type="project" value="TreeGrafter"/>
</dbReference>
<keyword evidence="16" id="KW-1133">Transmembrane helix</keyword>
<evidence type="ECO:0000256" key="14">
    <source>
        <dbReference type="ARBA" id="ARBA00031171"/>
    </source>
</evidence>
<dbReference type="PANTHER" id="PTHR20859">
    <property type="entry name" value="INTERFERON/INTERLEUKIN RECEPTOR"/>
    <property type="match status" value="1"/>
</dbReference>
<evidence type="ECO:0000256" key="12">
    <source>
        <dbReference type="ARBA" id="ARBA00023180"/>
    </source>
</evidence>
<keyword evidence="12" id="KW-0325">Glycoprotein</keyword>
<dbReference type="Proteomes" id="UP000694424">
    <property type="component" value="Unplaced"/>
</dbReference>
<keyword evidence="13" id="KW-0449">Lipoprotein</keyword>
<keyword evidence="11" id="KW-1015">Disulfide bond</keyword>
<protein>
    <recommendedName>
        <fullName evidence="5">Tissue factor</fullName>
    </recommendedName>
    <alternativeName>
        <fullName evidence="14">Coagulation factor III</fullName>
    </alternativeName>
</protein>
<keyword evidence="7" id="KW-0732">Signal</keyword>
<accession>A0A8B9QHA7</accession>
<name>A0A8B9QHA7_APTOW</name>
<evidence type="ECO:0000256" key="2">
    <source>
        <dbReference type="ARBA" id="ARBA00004370"/>
    </source>
</evidence>
<proteinExistence type="inferred from homology"/>
<feature type="compositionally biased region" description="Basic and acidic residues" evidence="15">
    <location>
        <begin position="327"/>
        <end position="340"/>
    </location>
</feature>
<keyword evidence="9 16" id="KW-0472">Membrane</keyword>
<dbReference type="AlphaFoldDB" id="A0A8B9QHA7"/>
<comment type="similarity">
    <text evidence="3">Belongs to the tissue factor family.</text>
</comment>
<evidence type="ECO:0000256" key="8">
    <source>
        <dbReference type="ARBA" id="ARBA00023084"/>
    </source>
</evidence>
<keyword evidence="6" id="KW-0356">Hemostasis</keyword>
<feature type="compositionally biased region" description="Basic and acidic residues" evidence="15">
    <location>
        <begin position="495"/>
        <end position="504"/>
    </location>
</feature>
<evidence type="ECO:0000313" key="19">
    <source>
        <dbReference type="Ensembl" id="ENSAOWP00000026293.1"/>
    </source>
</evidence>
<reference evidence="19" key="2">
    <citation type="submission" date="2025-09" db="UniProtKB">
        <authorList>
            <consortium name="Ensembl"/>
        </authorList>
    </citation>
    <scope>IDENTIFICATION</scope>
</reference>
<evidence type="ECO:0000313" key="20">
    <source>
        <dbReference type="Proteomes" id="UP000694424"/>
    </source>
</evidence>
<comment type="subcellular location">
    <subcellularLocation>
        <location evidence="2">Membrane</location>
    </subcellularLocation>
</comment>
<dbReference type="PANTHER" id="PTHR20859:SF84">
    <property type="entry name" value="INTERFERON ALPHA_BETA RECEPTOR 2"/>
    <property type="match status" value="1"/>
</dbReference>
<keyword evidence="10" id="KW-0564">Palmitate</keyword>
<dbReference type="Pfam" id="PF09294">
    <property type="entry name" value="Interfer-bind"/>
    <property type="match status" value="1"/>
</dbReference>
<keyword evidence="16" id="KW-0812">Transmembrane</keyword>
<dbReference type="Gene3D" id="2.60.40.10">
    <property type="entry name" value="Immunoglobulins"/>
    <property type="match status" value="2"/>
</dbReference>
<dbReference type="GO" id="GO:0042018">
    <property type="term" value="F:interleukin-22 receptor activity"/>
    <property type="evidence" value="ECO:0007669"/>
    <property type="project" value="TreeGrafter"/>
</dbReference>
<dbReference type="InterPro" id="IPR036116">
    <property type="entry name" value="FN3_sf"/>
</dbReference>
<feature type="compositionally biased region" description="Polar residues" evidence="15">
    <location>
        <begin position="402"/>
        <end position="413"/>
    </location>
</feature>
<dbReference type="InterPro" id="IPR001187">
    <property type="entry name" value="Tissue_factor"/>
</dbReference>
<evidence type="ECO:0000256" key="9">
    <source>
        <dbReference type="ARBA" id="ARBA00023136"/>
    </source>
</evidence>
<evidence type="ECO:0000256" key="3">
    <source>
        <dbReference type="ARBA" id="ARBA00009197"/>
    </source>
</evidence>
<evidence type="ECO:0000256" key="6">
    <source>
        <dbReference type="ARBA" id="ARBA00022696"/>
    </source>
</evidence>
<feature type="domain" description="Fibronectin type-III" evidence="17">
    <location>
        <begin position="18"/>
        <end position="110"/>
    </location>
</feature>
<evidence type="ECO:0000256" key="7">
    <source>
        <dbReference type="ARBA" id="ARBA00022729"/>
    </source>
</evidence>
<evidence type="ECO:0000256" key="13">
    <source>
        <dbReference type="ARBA" id="ARBA00023288"/>
    </source>
</evidence>
<dbReference type="Ensembl" id="ENSAOWT00000029802.1">
    <property type="protein sequence ID" value="ENSAOWP00000026293.1"/>
    <property type="gene ID" value="ENSAOWG00000017743.1"/>
</dbReference>
<comment type="function">
    <text evidence="1">Initiates blood coagulation by forming a complex with circulating factor VII or VIIa. The [TF:VIIa] complex activates factors IX or X by specific limited proteolysis. TF plays a role in normal hemostasis by initiating the cell-surface assembly and propagation of the coagulation protease cascade.</text>
</comment>
<feature type="region of interest" description="Disordered" evidence="15">
    <location>
        <begin position="389"/>
        <end position="413"/>
    </location>
</feature>
<dbReference type="Pfam" id="PF01108">
    <property type="entry name" value="Tissue_fac"/>
    <property type="match status" value="1"/>
</dbReference>